<organism evidence="2 3">
    <name type="scientific">Dorcoceras hygrometricum</name>
    <dbReference type="NCBI Taxonomy" id="472368"/>
    <lineage>
        <taxon>Eukaryota</taxon>
        <taxon>Viridiplantae</taxon>
        <taxon>Streptophyta</taxon>
        <taxon>Embryophyta</taxon>
        <taxon>Tracheophyta</taxon>
        <taxon>Spermatophyta</taxon>
        <taxon>Magnoliopsida</taxon>
        <taxon>eudicotyledons</taxon>
        <taxon>Gunneridae</taxon>
        <taxon>Pentapetalae</taxon>
        <taxon>asterids</taxon>
        <taxon>lamiids</taxon>
        <taxon>Lamiales</taxon>
        <taxon>Gesneriaceae</taxon>
        <taxon>Didymocarpoideae</taxon>
        <taxon>Trichosporeae</taxon>
        <taxon>Loxocarpinae</taxon>
        <taxon>Dorcoceras</taxon>
    </lineage>
</organism>
<evidence type="ECO:0000313" key="2">
    <source>
        <dbReference type="EMBL" id="KZV53070.1"/>
    </source>
</evidence>
<feature type="region of interest" description="Disordered" evidence="1">
    <location>
        <begin position="104"/>
        <end position="123"/>
    </location>
</feature>
<proteinExistence type="predicted"/>
<sequence>MQQLSATSGAHQQRLATNRRNGTRTSAAPSRGALARRACVQRAHLVQQATCVSRPCDAAAKGGRVSTLDRLMRKRCARPFATLRHIQLAMRGQRAWFSRTHVRAARGRGPPHAAAAGGRSSKF</sequence>
<gene>
    <name evidence="2" type="ORF">F511_03983</name>
</gene>
<feature type="compositionally biased region" description="Low complexity" evidence="1">
    <location>
        <begin position="107"/>
        <end position="123"/>
    </location>
</feature>
<reference evidence="2 3" key="1">
    <citation type="journal article" date="2015" name="Proc. Natl. Acad. Sci. U.S.A.">
        <title>The resurrection genome of Boea hygrometrica: A blueprint for survival of dehydration.</title>
        <authorList>
            <person name="Xiao L."/>
            <person name="Yang G."/>
            <person name="Zhang L."/>
            <person name="Yang X."/>
            <person name="Zhao S."/>
            <person name="Ji Z."/>
            <person name="Zhou Q."/>
            <person name="Hu M."/>
            <person name="Wang Y."/>
            <person name="Chen M."/>
            <person name="Xu Y."/>
            <person name="Jin H."/>
            <person name="Xiao X."/>
            <person name="Hu G."/>
            <person name="Bao F."/>
            <person name="Hu Y."/>
            <person name="Wan P."/>
            <person name="Li L."/>
            <person name="Deng X."/>
            <person name="Kuang T."/>
            <person name="Xiang C."/>
            <person name="Zhu J.K."/>
            <person name="Oliver M.J."/>
            <person name="He Y."/>
        </authorList>
    </citation>
    <scope>NUCLEOTIDE SEQUENCE [LARGE SCALE GENOMIC DNA]</scope>
    <source>
        <strain evidence="3">cv. XS01</strain>
    </source>
</reference>
<dbReference type="Proteomes" id="UP000250235">
    <property type="component" value="Unassembled WGS sequence"/>
</dbReference>
<name>A0A2Z7D228_9LAMI</name>
<feature type="compositionally biased region" description="Polar residues" evidence="1">
    <location>
        <begin position="1"/>
        <end position="28"/>
    </location>
</feature>
<feature type="region of interest" description="Disordered" evidence="1">
    <location>
        <begin position="1"/>
        <end position="34"/>
    </location>
</feature>
<accession>A0A2Z7D228</accession>
<protein>
    <submittedName>
        <fullName evidence="2">Uncharacterized protein</fullName>
    </submittedName>
</protein>
<dbReference type="EMBL" id="KQ990549">
    <property type="protein sequence ID" value="KZV53070.1"/>
    <property type="molecule type" value="Genomic_DNA"/>
</dbReference>
<evidence type="ECO:0000313" key="3">
    <source>
        <dbReference type="Proteomes" id="UP000250235"/>
    </source>
</evidence>
<evidence type="ECO:0000256" key="1">
    <source>
        <dbReference type="SAM" id="MobiDB-lite"/>
    </source>
</evidence>
<dbReference type="AlphaFoldDB" id="A0A2Z7D228"/>
<keyword evidence="3" id="KW-1185">Reference proteome</keyword>